<organism evidence="1 2">
    <name type="scientific">Paraglomus occultum</name>
    <dbReference type="NCBI Taxonomy" id="144539"/>
    <lineage>
        <taxon>Eukaryota</taxon>
        <taxon>Fungi</taxon>
        <taxon>Fungi incertae sedis</taxon>
        <taxon>Mucoromycota</taxon>
        <taxon>Glomeromycotina</taxon>
        <taxon>Glomeromycetes</taxon>
        <taxon>Paraglomerales</taxon>
        <taxon>Paraglomeraceae</taxon>
        <taxon>Paraglomus</taxon>
    </lineage>
</organism>
<reference evidence="1" key="1">
    <citation type="submission" date="2021-06" db="EMBL/GenBank/DDBJ databases">
        <authorList>
            <person name="Kallberg Y."/>
            <person name="Tangrot J."/>
            <person name="Rosling A."/>
        </authorList>
    </citation>
    <scope>NUCLEOTIDE SEQUENCE</scope>
    <source>
        <strain evidence="1">IA702</strain>
    </source>
</reference>
<gene>
    <name evidence="1" type="ORF">POCULU_LOCUS5078</name>
</gene>
<comment type="caution">
    <text evidence="1">The sequence shown here is derived from an EMBL/GenBank/DDBJ whole genome shotgun (WGS) entry which is preliminary data.</text>
</comment>
<proteinExistence type="predicted"/>
<accession>A0A9N9FRY6</accession>
<feature type="non-terminal residue" evidence="1">
    <location>
        <position position="145"/>
    </location>
</feature>
<dbReference type="AlphaFoldDB" id="A0A9N9FRY6"/>
<name>A0A9N9FRY6_9GLOM</name>
<sequence>LRFTIRDIVKPSPEALFSYEKITIVNITPPFASIIYDSFEHINRTDSHVRIVSSVWGWTDEALRRLFQSFRAIEQTYDVTIYFISQNQDFVVHGQDLEKTNAARPERPPLYIFHQEDPTRQPIQLQNPLMNKSQSLSALALSKKI</sequence>
<dbReference type="Proteomes" id="UP000789572">
    <property type="component" value="Unassembled WGS sequence"/>
</dbReference>
<evidence type="ECO:0000313" key="2">
    <source>
        <dbReference type="Proteomes" id="UP000789572"/>
    </source>
</evidence>
<evidence type="ECO:0000313" key="1">
    <source>
        <dbReference type="EMBL" id="CAG8552205.1"/>
    </source>
</evidence>
<keyword evidence="2" id="KW-1185">Reference proteome</keyword>
<protein>
    <submittedName>
        <fullName evidence="1">1134_t:CDS:1</fullName>
    </submittedName>
</protein>
<dbReference type="EMBL" id="CAJVPJ010000727">
    <property type="protein sequence ID" value="CAG8552205.1"/>
    <property type="molecule type" value="Genomic_DNA"/>
</dbReference>